<evidence type="ECO:0000256" key="1">
    <source>
        <dbReference type="SAM" id="MobiDB-lite"/>
    </source>
</evidence>
<keyword evidence="4" id="KW-1185">Reference proteome</keyword>
<reference evidence="3 4" key="2">
    <citation type="journal article" date="2023" name="Plant Pathol.">
        <title>Dismantling and reorganizing Pseudomonas marginalis sensu#lato.</title>
        <authorList>
            <person name="Sawada H."/>
            <person name="Fujikawa T."/>
            <person name="Satou M."/>
        </authorList>
    </citation>
    <scope>NUCLEOTIDE SEQUENCE [LARGE SCALE GENOMIC DNA]</scope>
    <source>
        <strain evidence="3 4">MAFF 212408</strain>
    </source>
</reference>
<evidence type="ECO:0000313" key="4">
    <source>
        <dbReference type="Proteomes" id="UP000326112"/>
    </source>
</evidence>
<dbReference type="Pfam" id="PF24241">
    <property type="entry name" value="Deam_C"/>
    <property type="match status" value="1"/>
</dbReference>
<protein>
    <recommendedName>
        <fullName evidence="2">Putative cytidine deaminase C-terminal domain-containing protein</fullName>
    </recommendedName>
</protein>
<comment type="caution">
    <text evidence="3">The sequence shown here is derived from an EMBL/GenBank/DDBJ whole genome shotgun (WGS) entry which is preliminary data.</text>
</comment>
<evidence type="ECO:0000259" key="2">
    <source>
        <dbReference type="Pfam" id="PF24241"/>
    </source>
</evidence>
<feature type="region of interest" description="Disordered" evidence="1">
    <location>
        <begin position="1"/>
        <end position="22"/>
    </location>
</feature>
<proteinExistence type="predicted"/>
<accession>A0A5N7KSH5</accession>
<organism evidence="3 4">
    <name type="scientific">Pseudomonas kitaguniensis</name>
    <dbReference type="NCBI Taxonomy" id="2607908"/>
    <lineage>
        <taxon>Bacteria</taxon>
        <taxon>Pseudomonadati</taxon>
        <taxon>Pseudomonadota</taxon>
        <taxon>Gammaproteobacteria</taxon>
        <taxon>Pseudomonadales</taxon>
        <taxon>Pseudomonadaceae</taxon>
        <taxon>Pseudomonas</taxon>
    </lineage>
</organism>
<reference evidence="3 4" key="1">
    <citation type="journal article" date="2020" name="Int. J. Syst. Evol. Microbiol.">
        <title>Pseudomonas kitaguniensis sp. nov., a pathogen causing bacterial rot of Welsh onion in Japan.</title>
        <authorList>
            <person name="Sawada H."/>
            <person name="Fujikawa T."/>
            <person name="Nishiwaki Y."/>
            <person name="Horita H."/>
        </authorList>
    </citation>
    <scope>NUCLEOTIDE SEQUENCE [LARGE SCALE GENOMIC DNA]</scope>
    <source>
        <strain evidence="3 4">MAFF 212408</strain>
    </source>
</reference>
<dbReference type="Proteomes" id="UP000326112">
    <property type="component" value="Unassembled WGS sequence"/>
</dbReference>
<evidence type="ECO:0000313" key="3">
    <source>
        <dbReference type="EMBL" id="MPR05114.1"/>
    </source>
</evidence>
<feature type="domain" description="Putative cytidine deaminase C-terminal" evidence="2">
    <location>
        <begin position="5"/>
        <end position="126"/>
    </location>
</feature>
<name>A0A5N7KSH5_9PSED</name>
<dbReference type="InterPro" id="IPR057580">
    <property type="entry name" value="Deam_C"/>
</dbReference>
<sequence>MGDAAFTDVNQTARPIAQANPDEPTLISDRVATKIEAAGKPLPNGNMADAHAEIGVIQQAYNAGKTQGADMAMSVAGKDVCGFCKGDIAAAAEKAGLKSLTVQAMDDVTGLPKKYNWVPGMRSIKEVP</sequence>
<gene>
    <name evidence="3" type="ORF">F0169_25405</name>
</gene>
<dbReference type="EMBL" id="VUAZ01000180">
    <property type="protein sequence ID" value="MPR05114.1"/>
    <property type="molecule type" value="Genomic_DNA"/>
</dbReference>